<sequence length="117" mass="13310">MNQLSSQKVNLKKSSMVLSRNVDQVDRASFADALGIKVIEKHDKYFGLLAVGGRSKSEMFVGIYEKNWKCIQGWNSKLLNQARKEVLIKSVLQSIPSYVMSCFNYPYFCQTIGEYDG</sequence>
<reference evidence="1" key="2">
    <citation type="journal article" date="2024" name="Plant">
        <title>Genomic evolution and insights into agronomic trait innovations of Sesamum species.</title>
        <authorList>
            <person name="Miao H."/>
            <person name="Wang L."/>
            <person name="Qu L."/>
            <person name="Liu H."/>
            <person name="Sun Y."/>
            <person name="Le M."/>
            <person name="Wang Q."/>
            <person name="Wei S."/>
            <person name="Zheng Y."/>
            <person name="Lin W."/>
            <person name="Duan Y."/>
            <person name="Cao H."/>
            <person name="Xiong S."/>
            <person name="Wang X."/>
            <person name="Wei L."/>
            <person name="Li C."/>
            <person name="Ma Q."/>
            <person name="Ju M."/>
            <person name="Zhao R."/>
            <person name="Li G."/>
            <person name="Mu C."/>
            <person name="Tian Q."/>
            <person name="Mei H."/>
            <person name="Zhang T."/>
            <person name="Gao T."/>
            <person name="Zhang H."/>
        </authorList>
    </citation>
    <scope>NUCLEOTIDE SEQUENCE</scope>
    <source>
        <strain evidence="1">KEN1</strain>
    </source>
</reference>
<accession>A0AAW2YAC6</accession>
<dbReference type="PANTHER" id="PTHR33116">
    <property type="entry name" value="REVERSE TRANSCRIPTASE ZINC-BINDING DOMAIN-CONTAINING PROTEIN-RELATED-RELATED"/>
    <property type="match status" value="1"/>
</dbReference>
<dbReference type="PANTHER" id="PTHR33116:SF86">
    <property type="entry name" value="REVERSE TRANSCRIPTASE DOMAIN-CONTAINING PROTEIN"/>
    <property type="match status" value="1"/>
</dbReference>
<evidence type="ECO:0000313" key="1">
    <source>
        <dbReference type="EMBL" id="KAL0462405.1"/>
    </source>
</evidence>
<proteinExistence type="predicted"/>
<reference evidence="1" key="1">
    <citation type="submission" date="2020-06" db="EMBL/GenBank/DDBJ databases">
        <authorList>
            <person name="Li T."/>
            <person name="Hu X."/>
            <person name="Zhang T."/>
            <person name="Song X."/>
            <person name="Zhang H."/>
            <person name="Dai N."/>
            <person name="Sheng W."/>
            <person name="Hou X."/>
            <person name="Wei L."/>
        </authorList>
    </citation>
    <scope>NUCLEOTIDE SEQUENCE</scope>
    <source>
        <strain evidence="1">KEN1</strain>
        <tissue evidence="1">Leaf</tissue>
    </source>
</reference>
<comment type="caution">
    <text evidence="1">The sequence shown here is derived from an EMBL/GenBank/DDBJ whole genome shotgun (WGS) entry which is preliminary data.</text>
</comment>
<dbReference type="EMBL" id="JACGWN010000001">
    <property type="protein sequence ID" value="KAL0462405.1"/>
    <property type="molecule type" value="Genomic_DNA"/>
</dbReference>
<gene>
    <name evidence="1" type="ORF">Slati_0128100</name>
</gene>
<dbReference type="AlphaFoldDB" id="A0AAW2YAC6"/>
<organism evidence="1">
    <name type="scientific">Sesamum latifolium</name>
    <dbReference type="NCBI Taxonomy" id="2727402"/>
    <lineage>
        <taxon>Eukaryota</taxon>
        <taxon>Viridiplantae</taxon>
        <taxon>Streptophyta</taxon>
        <taxon>Embryophyta</taxon>
        <taxon>Tracheophyta</taxon>
        <taxon>Spermatophyta</taxon>
        <taxon>Magnoliopsida</taxon>
        <taxon>eudicotyledons</taxon>
        <taxon>Gunneridae</taxon>
        <taxon>Pentapetalae</taxon>
        <taxon>asterids</taxon>
        <taxon>lamiids</taxon>
        <taxon>Lamiales</taxon>
        <taxon>Pedaliaceae</taxon>
        <taxon>Sesamum</taxon>
    </lineage>
</organism>
<protein>
    <submittedName>
        <fullName evidence="1">Uncharacterized protein</fullName>
    </submittedName>
</protein>
<name>A0AAW2YAC6_9LAMI</name>